<evidence type="ECO:0000313" key="2">
    <source>
        <dbReference type="EMBL" id="KAK4113831.1"/>
    </source>
</evidence>
<organism evidence="2 3">
    <name type="scientific">Canariomyces notabilis</name>
    <dbReference type="NCBI Taxonomy" id="2074819"/>
    <lineage>
        <taxon>Eukaryota</taxon>
        <taxon>Fungi</taxon>
        <taxon>Dikarya</taxon>
        <taxon>Ascomycota</taxon>
        <taxon>Pezizomycotina</taxon>
        <taxon>Sordariomycetes</taxon>
        <taxon>Sordariomycetidae</taxon>
        <taxon>Sordariales</taxon>
        <taxon>Chaetomiaceae</taxon>
        <taxon>Canariomyces</taxon>
    </lineage>
</organism>
<feature type="compositionally biased region" description="Low complexity" evidence="1">
    <location>
        <begin position="1"/>
        <end position="14"/>
    </location>
</feature>
<comment type="caution">
    <text evidence="2">The sequence shown here is derived from an EMBL/GenBank/DDBJ whole genome shotgun (WGS) entry which is preliminary data.</text>
</comment>
<dbReference type="RefSeq" id="XP_064671401.1">
    <property type="nucleotide sequence ID" value="XM_064810256.1"/>
</dbReference>
<dbReference type="EMBL" id="MU853338">
    <property type="protein sequence ID" value="KAK4113831.1"/>
    <property type="molecule type" value="Genomic_DNA"/>
</dbReference>
<protein>
    <submittedName>
        <fullName evidence="2">Uncharacterized protein</fullName>
    </submittedName>
</protein>
<dbReference type="AlphaFoldDB" id="A0AAN6TG38"/>
<keyword evidence="3" id="KW-1185">Reference proteome</keyword>
<feature type="region of interest" description="Disordered" evidence="1">
    <location>
        <begin position="1"/>
        <end position="39"/>
    </location>
</feature>
<dbReference type="Proteomes" id="UP001302812">
    <property type="component" value="Unassembled WGS sequence"/>
</dbReference>
<dbReference type="GeneID" id="89934381"/>
<name>A0AAN6TG38_9PEZI</name>
<evidence type="ECO:0000256" key="1">
    <source>
        <dbReference type="SAM" id="MobiDB-lite"/>
    </source>
</evidence>
<reference evidence="2" key="1">
    <citation type="journal article" date="2023" name="Mol. Phylogenet. Evol.">
        <title>Genome-scale phylogeny and comparative genomics of the fungal order Sordariales.</title>
        <authorList>
            <person name="Hensen N."/>
            <person name="Bonometti L."/>
            <person name="Westerberg I."/>
            <person name="Brannstrom I.O."/>
            <person name="Guillou S."/>
            <person name="Cros-Aarteil S."/>
            <person name="Calhoun S."/>
            <person name="Haridas S."/>
            <person name="Kuo A."/>
            <person name="Mondo S."/>
            <person name="Pangilinan J."/>
            <person name="Riley R."/>
            <person name="LaButti K."/>
            <person name="Andreopoulos B."/>
            <person name="Lipzen A."/>
            <person name="Chen C."/>
            <person name="Yan M."/>
            <person name="Daum C."/>
            <person name="Ng V."/>
            <person name="Clum A."/>
            <person name="Steindorff A."/>
            <person name="Ohm R.A."/>
            <person name="Martin F."/>
            <person name="Silar P."/>
            <person name="Natvig D.O."/>
            <person name="Lalanne C."/>
            <person name="Gautier V."/>
            <person name="Ament-Velasquez S.L."/>
            <person name="Kruys A."/>
            <person name="Hutchinson M.I."/>
            <person name="Powell A.J."/>
            <person name="Barry K."/>
            <person name="Miller A.N."/>
            <person name="Grigoriev I.V."/>
            <person name="Debuchy R."/>
            <person name="Gladieux P."/>
            <person name="Hiltunen Thoren M."/>
            <person name="Johannesson H."/>
        </authorList>
    </citation>
    <scope>NUCLEOTIDE SEQUENCE</scope>
    <source>
        <strain evidence="2">CBS 508.74</strain>
    </source>
</reference>
<accession>A0AAN6TG38</accession>
<gene>
    <name evidence="2" type="ORF">N656DRAFT_601555</name>
</gene>
<reference evidence="2" key="2">
    <citation type="submission" date="2023-05" db="EMBL/GenBank/DDBJ databases">
        <authorList>
            <consortium name="Lawrence Berkeley National Laboratory"/>
            <person name="Steindorff A."/>
            <person name="Hensen N."/>
            <person name="Bonometti L."/>
            <person name="Westerberg I."/>
            <person name="Brannstrom I.O."/>
            <person name="Guillou S."/>
            <person name="Cros-Aarteil S."/>
            <person name="Calhoun S."/>
            <person name="Haridas S."/>
            <person name="Kuo A."/>
            <person name="Mondo S."/>
            <person name="Pangilinan J."/>
            <person name="Riley R."/>
            <person name="Labutti K."/>
            <person name="Andreopoulos B."/>
            <person name="Lipzen A."/>
            <person name="Chen C."/>
            <person name="Yanf M."/>
            <person name="Daum C."/>
            <person name="Ng V."/>
            <person name="Clum A."/>
            <person name="Ohm R."/>
            <person name="Martin F."/>
            <person name="Silar P."/>
            <person name="Natvig D."/>
            <person name="Lalanne C."/>
            <person name="Gautier V."/>
            <person name="Ament-Velasquez S.L."/>
            <person name="Kruys A."/>
            <person name="Hutchinson M.I."/>
            <person name="Powell A.J."/>
            <person name="Barry K."/>
            <person name="Miller A.N."/>
            <person name="Grigoriev I.V."/>
            <person name="Debuchy R."/>
            <person name="Gladieux P."/>
            <person name="Thoren M.H."/>
            <person name="Johannesson H."/>
        </authorList>
    </citation>
    <scope>NUCLEOTIDE SEQUENCE</scope>
    <source>
        <strain evidence="2">CBS 508.74</strain>
    </source>
</reference>
<proteinExistence type="predicted"/>
<evidence type="ECO:0000313" key="3">
    <source>
        <dbReference type="Proteomes" id="UP001302812"/>
    </source>
</evidence>
<sequence>MSAVSNSSKANNNSGPAPVVPQKRKRHKQESPCTEPEGERCSSCQRNVDLAPVVGEHIKVFTQHTVFHEPFLIDFPSLKDLKHCADAMIRDDSFGPARLGLALGRCKLAVAELDEIVSSGNFLRHHITNDGIPELSYATCPNFLRTCQILRVNRLVWDFVEKQKTHDRFEIRNAAESLAPKLAANLMPFQKVLGVTLALLGVLEVATDIHEY</sequence>